<evidence type="ECO:0000313" key="1">
    <source>
        <dbReference type="EMBL" id="ARF12250.1"/>
    </source>
</evidence>
<protein>
    <submittedName>
        <fullName evidence="1">Uncharacterized protein</fullName>
    </submittedName>
</protein>
<gene>
    <name evidence="1" type="ORF">Klosneuvirus_4_65</name>
</gene>
<accession>A0A1V0SKJ9</accession>
<dbReference type="EMBL" id="KY684111">
    <property type="protein sequence ID" value="ARF12250.1"/>
    <property type="molecule type" value="Genomic_DNA"/>
</dbReference>
<name>A0A1V0SKJ9_9VIRU</name>
<organism evidence="1">
    <name type="scientific">Klosneuvirus KNV1</name>
    <dbReference type="NCBI Taxonomy" id="1977640"/>
    <lineage>
        <taxon>Viruses</taxon>
        <taxon>Varidnaviria</taxon>
        <taxon>Bamfordvirae</taxon>
        <taxon>Nucleocytoviricota</taxon>
        <taxon>Megaviricetes</taxon>
        <taxon>Imitervirales</taxon>
        <taxon>Mimiviridae</taxon>
        <taxon>Klosneuvirinae</taxon>
        <taxon>Klosneuvirus</taxon>
    </lineage>
</organism>
<sequence>MSNKQNSNNGPEIHIDMSGVKMRAGDQNMNIGWDGISVNGKKVEMSSSISSTICIDGKCKACINTECFDFECNDKAKIKENNVYCGDKIVISKKN</sequence>
<reference evidence="1" key="1">
    <citation type="journal article" date="2017" name="Science">
        <title>Giant viruses with an expanded complement of translation system components.</title>
        <authorList>
            <person name="Schulz F."/>
            <person name="Yutin N."/>
            <person name="Ivanova N.N."/>
            <person name="Ortega D.R."/>
            <person name="Lee T.K."/>
            <person name="Vierheilig J."/>
            <person name="Daims H."/>
            <person name="Horn M."/>
            <person name="Wagner M."/>
            <person name="Jensen G.J."/>
            <person name="Kyrpides N.C."/>
            <person name="Koonin E.V."/>
            <person name="Woyke T."/>
        </authorList>
    </citation>
    <scope>NUCLEOTIDE SEQUENCE</scope>
    <source>
        <strain evidence="1">KNV1</strain>
    </source>
</reference>
<proteinExistence type="predicted"/>